<dbReference type="PANTHER" id="PTHR43156:SF2">
    <property type="entry name" value="STAGE II SPORULATION PROTEIN E"/>
    <property type="match status" value="1"/>
</dbReference>
<keyword evidence="4" id="KW-1185">Reference proteome</keyword>
<dbReference type="InterPro" id="IPR001932">
    <property type="entry name" value="PPM-type_phosphatase-like_dom"/>
</dbReference>
<organism evidence="3 4">
    <name type="scientific">Coleofasciculus chthonoplastes PCC 7420</name>
    <dbReference type="NCBI Taxonomy" id="118168"/>
    <lineage>
        <taxon>Bacteria</taxon>
        <taxon>Bacillati</taxon>
        <taxon>Cyanobacteriota</taxon>
        <taxon>Cyanophyceae</taxon>
        <taxon>Coleofasciculales</taxon>
        <taxon>Coleofasciculaceae</taxon>
        <taxon>Coleofasciculus</taxon>
    </lineage>
</organism>
<gene>
    <name evidence="3" type="ORF">MC7420_1142</name>
</gene>
<evidence type="ECO:0000313" key="3">
    <source>
        <dbReference type="EMBL" id="EDX73346.1"/>
    </source>
</evidence>
<reference evidence="3 4" key="1">
    <citation type="submission" date="2008-07" db="EMBL/GenBank/DDBJ databases">
        <authorList>
            <person name="Tandeau de Marsac N."/>
            <person name="Ferriera S."/>
            <person name="Johnson J."/>
            <person name="Kravitz S."/>
            <person name="Beeson K."/>
            <person name="Sutton G."/>
            <person name="Rogers Y.-H."/>
            <person name="Friedman R."/>
            <person name="Frazier M."/>
            <person name="Venter J.C."/>
        </authorList>
    </citation>
    <scope>NUCLEOTIDE SEQUENCE [LARGE SCALE GENOMIC DNA]</scope>
    <source>
        <strain evidence="3 4">PCC 7420</strain>
    </source>
</reference>
<dbReference type="InterPro" id="IPR036457">
    <property type="entry name" value="PPM-type-like_dom_sf"/>
</dbReference>
<evidence type="ECO:0000259" key="2">
    <source>
        <dbReference type="Pfam" id="PF07228"/>
    </source>
</evidence>
<protein>
    <recommendedName>
        <fullName evidence="2">PPM-type phosphatase domain-containing protein</fullName>
    </recommendedName>
</protein>
<dbReference type="Proteomes" id="UP000003835">
    <property type="component" value="Unassembled WGS sequence"/>
</dbReference>
<feature type="domain" description="PPM-type phosphatase" evidence="2">
    <location>
        <begin position="1"/>
        <end position="67"/>
    </location>
</feature>
<proteinExistence type="predicted"/>
<dbReference type="PANTHER" id="PTHR43156">
    <property type="entry name" value="STAGE II SPORULATION PROTEIN E-RELATED"/>
    <property type="match status" value="1"/>
</dbReference>
<dbReference type="AlphaFoldDB" id="B4VXE9"/>
<dbReference type="GO" id="GO:0016791">
    <property type="term" value="F:phosphatase activity"/>
    <property type="evidence" value="ECO:0007669"/>
    <property type="project" value="TreeGrafter"/>
</dbReference>
<accession>B4VXE9</accession>
<dbReference type="HOGENOM" id="CLU_178245_0_0_3"/>
<sequence>MIVLYTDGVTEAYNSHRKQYGLERLCEIVSRNCHKSAQEIRQVVIDDVRRHIGEQKVADDITLVVLKQR</sequence>
<dbReference type="STRING" id="118168.MC7420_1142"/>
<dbReference type="EMBL" id="DS989858">
    <property type="protein sequence ID" value="EDX73346.1"/>
    <property type="molecule type" value="Genomic_DNA"/>
</dbReference>
<keyword evidence="1" id="KW-0378">Hydrolase</keyword>
<dbReference type="Pfam" id="PF07228">
    <property type="entry name" value="SpoIIE"/>
    <property type="match status" value="1"/>
</dbReference>
<dbReference type="Gene3D" id="3.60.40.10">
    <property type="entry name" value="PPM-type phosphatase domain"/>
    <property type="match status" value="1"/>
</dbReference>
<dbReference type="eggNOG" id="COG2208">
    <property type="taxonomic scope" value="Bacteria"/>
</dbReference>
<evidence type="ECO:0000256" key="1">
    <source>
        <dbReference type="ARBA" id="ARBA00022801"/>
    </source>
</evidence>
<evidence type="ECO:0000313" key="4">
    <source>
        <dbReference type="Proteomes" id="UP000003835"/>
    </source>
</evidence>
<name>B4VXE9_9CYAN</name>
<dbReference type="InterPro" id="IPR052016">
    <property type="entry name" value="Bact_Sigma-Reg"/>
</dbReference>